<dbReference type="EMBL" id="QDKL01000003">
    <property type="protein sequence ID" value="RZF21118.1"/>
    <property type="molecule type" value="Genomic_DNA"/>
</dbReference>
<sequence>MDSMSSLYIVLLSFLLLCVVSAYVIASLDRETNYSQLKLALNINFFLYAIRFVFAESREMDIILFSLKVVPLYYLSNFFLDNRLKYYRKRISIFFVLGLVAGGILYLFNTKIMYYTLPIALGSFSPGIYALYFYGKRLTNLENIFYFGIFSVAAIVTLSFCLSYEVPGSAVWGWSAGVLTFISIMMGVLVKTLSKKVEGDHKLQEELKLINAIYKSVIHDTSNDLNFLSLSLARALRDESLSYVKRAYDRLRELIKFKEEMRKQFDGQDNYYELNPVDVFKCAISRYEEGFHEKNVQFITTAPIKKEEISLPISKESLVNSVLGNLLSNALKFTDSGLKVYFSMVIDHHFIYFSIIDSGQGIPEDIVKSVQSFSKVRSSAGTNKETGSGMGLSIICYIVNRIGGEVQFYRLERGTKVVVKIPYTKSLSNRPIDDLEQGDFISARY</sequence>
<dbReference type="Pfam" id="PF02518">
    <property type="entry name" value="HATPase_c"/>
    <property type="match status" value="1"/>
</dbReference>
<dbReference type="PANTHER" id="PTHR43547">
    <property type="entry name" value="TWO-COMPONENT HISTIDINE KINASE"/>
    <property type="match status" value="1"/>
</dbReference>
<feature type="transmembrane region" description="Helical" evidence="4">
    <location>
        <begin position="144"/>
        <end position="165"/>
    </location>
</feature>
<dbReference type="PROSITE" id="PS50109">
    <property type="entry name" value="HIS_KIN"/>
    <property type="match status" value="1"/>
</dbReference>
<keyword evidence="4" id="KW-1133">Transmembrane helix</keyword>
<dbReference type="InterPro" id="IPR005467">
    <property type="entry name" value="His_kinase_dom"/>
</dbReference>
<feature type="domain" description="Histidine kinase" evidence="5">
    <location>
        <begin position="216"/>
        <end position="425"/>
    </location>
</feature>
<dbReference type="PANTHER" id="PTHR43547:SF2">
    <property type="entry name" value="HYBRID SIGNAL TRANSDUCTION HISTIDINE KINASE C"/>
    <property type="match status" value="1"/>
</dbReference>
<feature type="transmembrane region" description="Helical" evidence="4">
    <location>
        <begin position="114"/>
        <end position="132"/>
    </location>
</feature>
<organism evidence="6 7">
    <name type="scientific">Halobacteriovorax vibrionivorans</name>
    <dbReference type="NCBI Taxonomy" id="2152716"/>
    <lineage>
        <taxon>Bacteria</taxon>
        <taxon>Pseudomonadati</taxon>
        <taxon>Bdellovibrionota</taxon>
        <taxon>Bacteriovoracia</taxon>
        <taxon>Bacteriovoracales</taxon>
        <taxon>Halobacteriovoraceae</taxon>
        <taxon>Halobacteriovorax</taxon>
    </lineage>
</organism>
<evidence type="ECO:0000313" key="6">
    <source>
        <dbReference type="EMBL" id="RZF21118.1"/>
    </source>
</evidence>
<feature type="transmembrane region" description="Helical" evidence="4">
    <location>
        <begin position="171"/>
        <end position="190"/>
    </location>
</feature>
<evidence type="ECO:0000256" key="2">
    <source>
        <dbReference type="ARBA" id="ARBA00012438"/>
    </source>
</evidence>
<dbReference type="SMART" id="SM00387">
    <property type="entry name" value="HATPase_c"/>
    <property type="match status" value="1"/>
</dbReference>
<evidence type="ECO:0000256" key="3">
    <source>
        <dbReference type="ARBA" id="ARBA00022553"/>
    </source>
</evidence>
<feature type="transmembrane region" description="Helical" evidence="4">
    <location>
        <begin position="60"/>
        <end position="79"/>
    </location>
</feature>
<comment type="catalytic activity">
    <reaction evidence="1">
        <text>ATP + protein L-histidine = ADP + protein N-phospho-L-histidine.</text>
        <dbReference type="EC" id="2.7.13.3"/>
    </reaction>
</comment>
<keyword evidence="6" id="KW-0808">Transferase</keyword>
<dbReference type="InterPro" id="IPR003594">
    <property type="entry name" value="HATPase_dom"/>
</dbReference>
<feature type="transmembrane region" description="Helical" evidence="4">
    <location>
        <begin position="91"/>
        <end position="108"/>
    </location>
</feature>
<dbReference type="Proteomes" id="UP000443582">
    <property type="component" value="Unassembled WGS sequence"/>
</dbReference>
<proteinExistence type="predicted"/>
<dbReference type="GO" id="GO:0016301">
    <property type="term" value="F:kinase activity"/>
    <property type="evidence" value="ECO:0007669"/>
    <property type="project" value="UniProtKB-KW"/>
</dbReference>
<keyword evidence="6" id="KW-0418">Kinase</keyword>
<dbReference type="EC" id="2.7.13.3" evidence="2"/>
<reference evidence="7" key="1">
    <citation type="journal article" date="2019" name="Int. J. Syst. Evol. Microbiol.">
        <title>Halobacteriovorax valvorus sp. nov., a novel prokaryotic predator isolated from coastal seawater of China.</title>
        <authorList>
            <person name="Chen M.-X."/>
        </authorList>
    </citation>
    <scope>NUCLEOTIDE SEQUENCE [LARGE SCALE GENOMIC DNA]</scope>
    <source>
        <strain evidence="7">BL9</strain>
    </source>
</reference>
<keyword evidence="7" id="KW-1185">Reference proteome</keyword>
<evidence type="ECO:0000256" key="4">
    <source>
        <dbReference type="SAM" id="Phobius"/>
    </source>
</evidence>
<dbReference type="Gene3D" id="3.30.565.10">
    <property type="entry name" value="Histidine kinase-like ATPase, C-terminal domain"/>
    <property type="match status" value="1"/>
</dbReference>
<dbReference type="SUPFAM" id="SSF55874">
    <property type="entry name" value="ATPase domain of HSP90 chaperone/DNA topoisomerase II/histidine kinase"/>
    <property type="match status" value="1"/>
</dbReference>
<evidence type="ECO:0000313" key="7">
    <source>
        <dbReference type="Proteomes" id="UP000443582"/>
    </source>
</evidence>
<keyword evidence="4" id="KW-0472">Membrane</keyword>
<dbReference type="PRINTS" id="PR00344">
    <property type="entry name" value="BCTRLSENSOR"/>
</dbReference>
<protein>
    <recommendedName>
        <fullName evidence="2">histidine kinase</fullName>
        <ecNumber evidence="2">2.7.13.3</ecNumber>
    </recommendedName>
</protein>
<dbReference type="InterPro" id="IPR036890">
    <property type="entry name" value="HATPase_C_sf"/>
</dbReference>
<evidence type="ECO:0000256" key="1">
    <source>
        <dbReference type="ARBA" id="ARBA00000085"/>
    </source>
</evidence>
<evidence type="ECO:0000259" key="5">
    <source>
        <dbReference type="PROSITE" id="PS50109"/>
    </source>
</evidence>
<name>A0ABY0IDS9_9BACT</name>
<comment type="caution">
    <text evidence="6">The sequence shown here is derived from an EMBL/GenBank/DDBJ whole genome shotgun (WGS) entry which is preliminary data.</text>
</comment>
<keyword evidence="4" id="KW-0812">Transmembrane</keyword>
<accession>A0ABY0IDS9</accession>
<dbReference type="InterPro" id="IPR004358">
    <property type="entry name" value="Sig_transdc_His_kin-like_C"/>
</dbReference>
<gene>
    <name evidence="6" type="ORF">DAY19_14155</name>
</gene>
<keyword evidence="3" id="KW-0597">Phosphoprotein</keyword>
<feature type="transmembrane region" description="Helical" evidence="4">
    <location>
        <begin position="6"/>
        <end position="25"/>
    </location>
</feature>